<evidence type="ECO:0000313" key="5">
    <source>
        <dbReference type="Proteomes" id="UP000075531"/>
    </source>
</evidence>
<reference evidence="4 5" key="1">
    <citation type="submission" date="2016-02" db="EMBL/GenBank/DDBJ databases">
        <title>Genome sequence of Clostridium tepidiprofundi DSM 19306.</title>
        <authorList>
            <person name="Poehlein A."/>
            <person name="Daniel R."/>
        </authorList>
    </citation>
    <scope>NUCLEOTIDE SEQUENCE [LARGE SCALE GENOMIC DNA]</scope>
    <source>
        <strain evidence="4 5">DSM 19306</strain>
    </source>
</reference>
<dbReference type="SUPFAM" id="SSF88713">
    <property type="entry name" value="Glycoside hydrolase/deacetylase"/>
    <property type="match status" value="1"/>
</dbReference>
<dbReference type="GO" id="GO:0005975">
    <property type="term" value="P:carbohydrate metabolic process"/>
    <property type="evidence" value="ECO:0007669"/>
    <property type="project" value="InterPro"/>
</dbReference>
<dbReference type="GO" id="GO:0016810">
    <property type="term" value="F:hydrolase activity, acting on carbon-nitrogen (but not peptide) bonds"/>
    <property type="evidence" value="ECO:0007669"/>
    <property type="project" value="InterPro"/>
</dbReference>
<evidence type="ECO:0000256" key="1">
    <source>
        <dbReference type="ARBA" id="ARBA00004613"/>
    </source>
</evidence>
<protein>
    <submittedName>
        <fullName evidence="4">Polysaccharide deacetylase</fullName>
    </submittedName>
</protein>
<accession>A0A151B7T8</accession>
<dbReference type="RefSeq" id="WP_066821752.1">
    <property type="nucleotide sequence ID" value="NZ_LTBA01000001.1"/>
</dbReference>
<dbReference type="AlphaFoldDB" id="A0A151B7T8"/>
<feature type="domain" description="NodB homology" evidence="3">
    <location>
        <begin position="66"/>
        <end position="332"/>
    </location>
</feature>
<dbReference type="STRING" id="1121338.CLTEP_04050"/>
<dbReference type="GO" id="GO:0005576">
    <property type="term" value="C:extracellular region"/>
    <property type="evidence" value="ECO:0007669"/>
    <property type="project" value="UniProtKB-SubCell"/>
</dbReference>
<dbReference type="InterPro" id="IPR051398">
    <property type="entry name" value="Polysacch_Deacetylase"/>
</dbReference>
<evidence type="ECO:0000256" key="2">
    <source>
        <dbReference type="ARBA" id="ARBA00022729"/>
    </source>
</evidence>
<dbReference type="Proteomes" id="UP000075531">
    <property type="component" value="Unassembled WGS sequence"/>
</dbReference>
<organism evidence="4 5">
    <name type="scientific">Clostridium tepidiprofundi DSM 19306</name>
    <dbReference type="NCBI Taxonomy" id="1121338"/>
    <lineage>
        <taxon>Bacteria</taxon>
        <taxon>Bacillati</taxon>
        <taxon>Bacillota</taxon>
        <taxon>Clostridia</taxon>
        <taxon>Eubacteriales</taxon>
        <taxon>Clostridiaceae</taxon>
        <taxon>Clostridium</taxon>
    </lineage>
</organism>
<dbReference type="CDD" id="cd10971">
    <property type="entry name" value="CE4_DAC_u2_5s"/>
    <property type="match status" value="1"/>
</dbReference>
<dbReference type="InterPro" id="IPR011330">
    <property type="entry name" value="Glyco_hydro/deAcase_b/a-brl"/>
</dbReference>
<dbReference type="PANTHER" id="PTHR34216">
    <property type="match status" value="1"/>
</dbReference>
<keyword evidence="5" id="KW-1185">Reference proteome</keyword>
<comment type="subcellular location">
    <subcellularLocation>
        <location evidence="1">Secreted</location>
    </subcellularLocation>
</comment>
<dbReference type="OrthoDB" id="9778320at2"/>
<dbReference type="PROSITE" id="PS51677">
    <property type="entry name" value="NODB"/>
    <property type="match status" value="1"/>
</dbReference>
<comment type="caution">
    <text evidence="4">The sequence shown here is derived from an EMBL/GenBank/DDBJ whole genome shotgun (WGS) entry which is preliminary data.</text>
</comment>
<sequence length="332" mass="39633">MRYFPKITCVMYHYVREIKHSRFPELKGLDIKLFVEQLNYLKKYYTIISMEEAIDAIENGSKIPNNSMLLTFDDGYTDHYKYVFPILDEMKLKGSFFIPAKAILENKVLDVNKIHFILASEDDKSKLVNDIFEQLDFYRKDYNLKSNEEYFKKLAIANRYDSKEIIFIKRLLQVELQENLRKKILNYLFEKYIGMDEKSFSKELYVNSSQIKCMYRHGMHIGSHSYDHCWLNSLSFHEQEKQVDMSLKFLKDIGIDLTNWTMCYPYSGHNKNTIEILKNKNCKLAFTSDVNFADFNVCNKHEVPRFDTNDFPKDRYAPNNINKLKEVCNYKY</sequence>
<dbReference type="PANTHER" id="PTHR34216:SF3">
    <property type="entry name" value="POLY-BETA-1,6-N-ACETYL-D-GLUCOSAMINE N-DEACETYLASE"/>
    <property type="match status" value="1"/>
</dbReference>
<proteinExistence type="predicted"/>
<name>A0A151B7T8_9CLOT</name>
<gene>
    <name evidence="4" type="ORF">CLTEP_04050</name>
</gene>
<keyword evidence="2" id="KW-0732">Signal</keyword>
<evidence type="ECO:0000259" key="3">
    <source>
        <dbReference type="PROSITE" id="PS51677"/>
    </source>
</evidence>
<dbReference type="PATRIC" id="fig|1121338.3.peg.410"/>
<dbReference type="InterPro" id="IPR002509">
    <property type="entry name" value="NODB_dom"/>
</dbReference>
<dbReference type="EMBL" id="LTBA01000001">
    <property type="protein sequence ID" value="KYH36011.1"/>
    <property type="molecule type" value="Genomic_DNA"/>
</dbReference>
<evidence type="ECO:0000313" key="4">
    <source>
        <dbReference type="EMBL" id="KYH36011.1"/>
    </source>
</evidence>
<dbReference type="Pfam" id="PF01522">
    <property type="entry name" value="Polysacc_deac_1"/>
    <property type="match status" value="2"/>
</dbReference>
<dbReference type="Gene3D" id="3.20.20.370">
    <property type="entry name" value="Glycoside hydrolase/deacetylase"/>
    <property type="match status" value="1"/>
</dbReference>